<evidence type="ECO:0008006" key="4">
    <source>
        <dbReference type="Google" id="ProtNLM"/>
    </source>
</evidence>
<name>A0A292YQG6_9BACL</name>
<sequence length="122" mass="13661">MQFAKTGDQIRWAYQLLFKLEKFPKTGAVLLLASGIGIMWMSNTGFQHGWLNVSLGLFVLLEILAIGIVPRKMKRIAECVLASTGERIPDGYENLVKEARPYLMSVHLLAALILVLMISKPF</sequence>
<keyword evidence="3" id="KW-1185">Reference proteome</keyword>
<dbReference type="InterPro" id="IPR018729">
    <property type="entry name" value="DUF2269_transmembrane"/>
</dbReference>
<evidence type="ECO:0000313" key="2">
    <source>
        <dbReference type="EMBL" id="GAX91149.1"/>
    </source>
</evidence>
<dbReference type="Pfam" id="PF10027">
    <property type="entry name" value="DUF2269"/>
    <property type="match status" value="1"/>
</dbReference>
<feature type="transmembrane region" description="Helical" evidence="1">
    <location>
        <begin position="102"/>
        <end position="119"/>
    </location>
</feature>
<feature type="transmembrane region" description="Helical" evidence="1">
    <location>
        <begin position="49"/>
        <end position="69"/>
    </location>
</feature>
<evidence type="ECO:0000313" key="3">
    <source>
        <dbReference type="Proteomes" id="UP000217785"/>
    </source>
</evidence>
<protein>
    <recommendedName>
        <fullName evidence="4">DUF2269 domain-containing protein</fullName>
    </recommendedName>
</protein>
<dbReference type="AlphaFoldDB" id="A0A292YQG6"/>
<organism evidence="2 3">
    <name type="scientific">Effusibacillus lacus</name>
    <dbReference type="NCBI Taxonomy" id="1348429"/>
    <lineage>
        <taxon>Bacteria</taxon>
        <taxon>Bacillati</taxon>
        <taxon>Bacillota</taxon>
        <taxon>Bacilli</taxon>
        <taxon>Bacillales</taxon>
        <taxon>Alicyclobacillaceae</taxon>
        <taxon>Effusibacillus</taxon>
    </lineage>
</organism>
<dbReference type="RefSeq" id="WP_131927626.1">
    <property type="nucleotide sequence ID" value="NZ_SLZX01000001.1"/>
</dbReference>
<keyword evidence="1" id="KW-0472">Membrane</keyword>
<keyword evidence="1" id="KW-0812">Transmembrane</keyword>
<keyword evidence="1" id="KW-1133">Transmembrane helix</keyword>
<gene>
    <name evidence="2" type="ORF">EFBL_2815</name>
</gene>
<reference evidence="3" key="1">
    <citation type="submission" date="2017-07" db="EMBL/GenBank/DDBJ databases">
        <title>Draft genome sequence of Effusibacillus lacus strain skLN1.</title>
        <authorList>
            <person name="Watanabe M."/>
            <person name="Kojima H."/>
            <person name="Fukui M."/>
        </authorList>
    </citation>
    <scope>NUCLEOTIDE SEQUENCE [LARGE SCALE GENOMIC DNA]</scope>
    <source>
        <strain evidence="3">skLN1</strain>
    </source>
</reference>
<feature type="transmembrane region" description="Helical" evidence="1">
    <location>
        <begin position="26"/>
        <end position="43"/>
    </location>
</feature>
<proteinExistence type="predicted"/>
<accession>A0A292YQG6</accession>
<dbReference type="Proteomes" id="UP000217785">
    <property type="component" value="Unassembled WGS sequence"/>
</dbReference>
<comment type="caution">
    <text evidence="2">The sequence shown here is derived from an EMBL/GenBank/DDBJ whole genome shotgun (WGS) entry which is preliminary data.</text>
</comment>
<dbReference type="EMBL" id="BDUF01000086">
    <property type="protein sequence ID" value="GAX91149.1"/>
    <property type="molecule type" value="Genomic_DNA"/>
</dbReference>
<evidence type="ECO:0000256" key="1">
    <source>
        <dbReference type="SAM" id="Phobius"/>
    </source>
</evidence>